<reference evidence="3" key="1">
    <citation type="submission" date="2015-02" db="EMBL/GenBank/DDBJ databases">
        <title>Genome sequencing for Strongylocentrotus purpuratus.</title>
        <authorList>
            <person name="Murali S."/>
            <person name="Liu Y."/>
            <person name="Vee V."/>
            <person name="English A."/>
            <person name="Wang M."/>
            <person name="Skinner E."/>
            <person name="Han Y."/>
            <person name="Muzny D.M."/>
            <person name="Worley K.C."/>
            <person name="Gibbs R.A."/>
        </authorList>
    </citation>
    <scope>NUCLEOTIDE SEQUENCE</scope>
</reference>
<evidence type="ECO:0000313" key="3">
    <source>
        <dbReference type="Proteomes" id="UP000007110"/>
    </source>
</evidence>
<dbReference type="KEGG" id="spu:105447369"/>
<feature type="compositionally biased region" description="Basic and acidic residues" evidence="1">
    <location>
        <begin position="169"/>
        <end position="180"/>
    </location>
</feature>
<dbReference type="OrthoDB" id="10048500at2759"/>
<feature type="compositionally biased region" description="Polar residues" evidence="1">
    <location>
        <begin position="530"/>
        <end position="553"/>
    </location>
</feature>
<dbReference type="OMA" id="RYRERPC"/>
<dbReference type="InParanoid" id="A0A7M7HQN1"/>
<accession>A0A7M7HQN1</accession>
<protein>
    <submittedName>
        <fullName evidence="2">Uncharacterized protein</fullName>
    </submittedName>
</protein>
<organism evidence="2 3">
    <name type="scientific">Strongylocentrotus purpuratus</name>
    <name type="common">Purple sea urchin</name>
    <dbReference type="NCBI Taxonomy" id="7668"/>
    <lineage>
        <taxon>Eukaryota</taxon>
        <taxon>Metazoa</taxon>
        <taxon>Echinodermata</taxon>
        <taxon>Eleutherozoa</taxon>
        <taxon>Echinozoa</taxon>
        <taxon>Echinoidea</taxon>
        <taxon>Euechinoidea</taxon>
        <taxon>Echinacea</taxon>
        <taxon>Camarodonta</taxon>
        <taxon>Echinidea</taxon>
        <taxon>Strongylocentrotidae</taxon>
        <taxon>Strongylocentrotus</taxon>
    </lineage>
</organism>
<feature type="compositionally biased region" description="Acidic residues" evidence="1">
    <location>
        <begin position="612"/>
        <end position="650"/>
    </location>
</feature>
<dbReference type="GeneID" id="105447369"/>
<dbReference type="AlphaFoldDB" id="A0A7M7HQN1"/>
<feature type="region of interest" description="Disordered" evidence="1">
    <location>
        <begin position="472"/>
        <end position="659"/>
    </location>
</feature>
<dbReference type="EnsemblMetazoa" id="XM_011685319">
    <property type="protein sequence ID" value="XP_011683621"/>
    <property type="gene ID" value="LOC105447369"/>
</dbReference>
<feature type="compositionally biased region" description="Acidic residues" evidence="1">
    <location>
        <begin position="562"/>
        <end position="571"/>
    </location>
</feature>
<sequence>MLIKGRASPRTSSRVDVPLQNSSRPCRAPPPEEILSFEDEVVFEWSKSIAPEFTESRKVRIRAEEQRKTTESLFPGLFAEVIDDSLSQRPTSGSVSTLGSPLAFSSLYDQRGSVEDVSTRNKSRCESTKLYSGVRTFFPDRCHTAPSSQTVGVDDEKGMNVTQVINMATKHEIQTRERSKSSRLYGEGTKRRPDASQSKSARKVRKPNEERYLTRRYRERPCSRAESYVKEDMLDSTSDLSRECCDVLGPRHCYDCSKITQRNTFVNRSTSSFPSIHMNPKNMSTITLVQRLFPELSQLDILEGVADGYISSRSFSRDRLLELCERKKADARKKELREKWKGVAKRRISAFSIPDKVHFFSNFTDLRAQILKQRGGYTVMKDLVSPVNSLNLIPPPTEIELIIRKEEDRENPANYFCPPLMTREEIQRQRSQPRFYAGAKQEYKLPDAPPLTDILQKSNTAIRDFDPECVVKPKSERTKPGSPRIDALGDSTRKVPNVGTFGGSGGILGKPPGRSKPPRIGRPEMGGGLTRNSLAASSSFTRPLQMETLTEDGSQSEREDLKDEEEEDEEEGGKNEMENGGNPVRGVKRLALNHRMKSHNDTGLNSSRIRELEEEEEEESNDDDGLNEMLIDEAGEVLDDSDDDGDQEEEALGHITHGTSKLQLNSKHWLTKETGQHASPEAENVYQATEENIVEELVEEEDEDNFTVGSSDGFLQSDDELENELYLKL</sequence>
<reference evidence="2" key="2">
    <citation type="submission" date="2021-01" db="UniProtKB">
        <authorList>
            <consortium name="EnsemblMetazoa"/>
        </authorList>
    </citation>
    <scope>IDENTIFICATION</scope>
</reference>
<feature type="compositionally biased region" description="Basic residues" evidence="1">
    <location>
        <begin position="586"/>
        <end position="597"/>
    </location>
</feature>
<feature type="region of interest" description="Disordered" evidence="1">
    <location>
        <begin position="1"/>
        <end position="31"/>
    </location>
</feature>
<evidence type="ECO:0000313" key="2">
    <source>
        <dbReference type="EnsemblMetazoa" id="XP_011683621"/>
    </source>
</evidence>
<evidence type="ECO:0000256" key="1">
    <source>
        <dbReference type="SAM" id="MobiDB-lite"/>
    </source>
</evidence>
<name>A0A7M7HQN1_STRPU</name>
<feature type="compositionally biased region" description="Polar residues" evidence="1">
    <location>
        <begin position="9"/>
        <end position="24"/>
    </location>
</feature>
<keyword evidence="3" id="KW-1185">Reference proteome</keyword>
<dbReference type="RefSeq" id="XP_011683621.2">
    <property type="nucleotide sequence ID" value="XM_011685319.2"/>
</dbReference>
<proteinExistence type="predicted"/>
<feature type="region of interest" description="Disordered" evidence="1">
    <location>
        <begin position="168"/>
        <end position="212"/>
    </location>
</feature>
<dbReference type="Proteomes" id="UP000007110">
    <property type="component" value="Unassembled WGS sequence"/>
</dbReference>